<gene>
    <name evidence="3" type="ORF">KOF26_08960</name>
</gene>
<accession>A0ABS6BI67</accession>
<protein>
    <submittedName>
        <fullName evidence="3">DsbA family protein</fullName>
    </submittedName>
</protein>
<evidence type="ECO:0000313" key="4">
    <source>
        <dbReference type="Proteomes" id="UP000776276"/>
    </source>
</evidence>
<keyword evidence="1" id="KW-0732">Signal</keyword>
<dbReference type="RefSeq" id="WP_216323431.1">
    <property type="nucleotide sequence ID" value="NZ_JAHKRT010000004.1"/>
</dbReference>
<proteinExistence type="predicted"/>
<sequence length="235" mass="24795">MKLRFLAVAALTIVAAAPADAAQAPRRQAAAPAAPAQTDWMNRVTLTPQGGFQRGNPAAKVKLVEFASFTCSHCAAFQAESRDGLGALIRSGQVSLELRNAIRDRFDLAAALLARCQGPGGFFRAADAIFANQPEWLSRASYFPEPTESASMADALTSIARGIGLDKIAAPDLPAARVAACIASAPEQSRLARMRDEAWNELRIPGTPAFLLNGTLVADAASWQALEPAVRAALK</sequence>
<evidence type="ECO:0000313" key="3">
    <source>
        <dbReference type="EMBL" id="MBU3077993.1"/>
    </source>
</evidence>
<organism evidence="3 4">
    <name type="scientific">Sphingomonas quercus</name>
    <dbReference type="NCBI Taxonomy" id="2842451"/>
    <lineage>
        <taxon>Bacteria</taxon>
        <taxon>Pseudomonadati</taxon>
        <taxon>Pseudomonadota</taxon>
        <taxon>Alphaproteobacteria</taxon>
        <taxon>Sphingomonadales</taxon>
        <taxon>Sphingomonadaceae</taxon>
        <taxon>Sphingomonas</taxon>
    </lineage>
</organism>
<reference evidence="3 4" key="1">
    <citation type="submission" date="2021-06" db="EMBL/GenBank/DDBJ databases">
        <title>Sphingomonas sp. XMGL2, whole genome shotgun sequencing project.</title>
        <authorList>
            <person name="Zhao G."/>
            <person name="Shen L."/>
        </authorList>
    </citation>
    <scope>NUCLEOTIDE SEQUENCE [LARGE SCALE GENOMIC DNA]</scope>
    <source>
        <strain evidence="3 4">XMGL2</strain>
    </source>
</reference>
<dbReference type="EMBL" id="JAHKRT010000004">
    <property type="protein sequence ID" value="MBU3077993.1"/>
    <property type="molecule type" value="Genomic_DNA"/>
</dbReference>
<evidence type="ECO:0000259" key="2">
    <source>
        <dbReference type="Pfam" id="PF13462"/>
    </source>
</evidence>
<dbReference type="InterPro" id="IPR012336">
    <property type="entry name" value="Thioredoxin-like_fold"/>
</dbReference>
<feature type="chain" id="PRO_5045604791" evidence="1">
    <location>
        <begin position="22"/>
        <end position="235"/>
    </location>
</feature>
<keyword evidence="4" id="KW-1185">Reference proteome</keyword>
<feature type="domain" description="Thioredoxin-like fold" evidence="2">
    <location>
        <begin position="52"/>
        <end position="230"/>
    </location>
</feature>
<feature type="signal peptide" evidence="1">
    <location>
        <begin position="1"/>
        <end position="21"/>
    </location>
</feature>
<dbReference type="Proteomes" id="UP000776276">
    <property type="component" value="Unassembled WGS sequence"/>
</dbReference>
<evidence type="ECO:0000256" key="1">
    <source>
        <dbReference type="SAM" id="SignalP"/>
    </source>
</evidence>
<dbReference type="Pfam" id="PF13462">
    <property type="entry name" value="Thioredoxin_4"/>
    <property type="match status" value="1"/>
</dbReference>
<comment type="caution">
    <text evidence="3">The sequence shown here is derived from an EMBL/GenBank/DDBJ whole genome shotgun (WGS) entry which is preliminary data.</text>
</comment>
<name>A0ABS6BI67_9SPHN</name>